<keyword evidence="2" id="KW-0540">Nuclease</keyword>
<dbReference type="InterPro" id="IPR035901">
    <property type="entry name" value="GIY-YIG_endonuc_sf"/>
</dbReference>
<evidence type="ECO:0000313" key="2">
    <source>
        <dbReference type="EMBL" id="MBB4081177.1"/>
    </source>
</evidence>
<organism evidence="2 3">
    <name type="scientific">Brevundimonas lenta</name>
    <dbReference type="NCBI Taxonomy" id="424796"/>
    <lineage>
        <taxon>Bacteria</taxon>
        <taxon>Pseudomonadati</taxon>
        <taxon>Pseudomonadota</taxon>
        <taxon>Alphaproteobacteria</taxon>
        <taxon>Caulobacterales</taxon>
        <taxon>Caulobacteraceae</taxon>
        <taxon>Brevundimonas</taxon>
    </lineage>
</organism>
<accession>A0A7W6JBJ1</accession>
<evidence type="ECO:0000259" key="1">
    <source>
        <dbReference type="PROSITE" id="PS50164"/>
    </source>
</evidence>
<reference evidence="2 3" key="1">
    <citation type="submission" date="2020-08" db="EMBL/GenBank/DDBJ databases">
        <title>Genomic Encyclopedia of Type Strains, Phase IV (KMG-IV): sequencing the most valuable type-strain genomes for metagenomic binning, comparative biology and taxonomic classification.</title>
        <authorList>
            <person name="Goeker M."/>
        </authorList>
    </citation>
    <scope>NUCLEOTIDE SEQUENCE [LARGE SCALE GENOMIC DNA]</scope>
    <source>
        <strain evidence="2 3">DSM 23960</strain>
    </source>
</reference>
<dbReference type="Proteomes" id="UP000529946">
    <property type="component" value="Unassembled WGS sequence"/>
</dbReference>
<protein>
    <submittedName>
        <fullName evidence="2">Putative GIY-YIG superfamily endonuclease</fullName>
    </submittedName>
</protein>
<keyword evidence="3" id="KW-1185">Reference proteome</keyword>
<dbReference type="AlphaFoldDB" id="A0A7W6JBJ1"/>
<proteinExistence type="predicted"/>
<keyword evidence="2" id="KW-0378">Hydrolase</keyword>
<comment type="caution">
    <text evidence="2">The sequence shown here is derived from an EMBL/GenBank/DDBJ whole genome shotgun (WGS) entry which is preliminary data.</text>
</comment>
<evidence type="ECO:0000313" key="3">
    <source>
        <dbReference type="Proteomes" id="UP000529946"/>
    </source>
</evidence>
<dbReference type="GO" id="GO:0004519">
    <property type="term" value="F:endonuclease activity"/>
    <property type="evidence" value="ECO:0007669"/>
    <property type="project" value="UniProtKB-KW"/>
</dbReference>
<dbReference type="InterPro" id="IPR000305">
    <property type="entry name" value="GIY-YIG_endonuc"/>
</dbReference>
<dbReference type="CDD" id="cd10449">
    <property type="entry name" value="GIY-YIG_SLX1_like"/>
    <property type="match status" value="1"/>
</dbReference>
<dbReference type="SUPFAM" id="SSF82771">
    <property type="entry name" value="GIY-YIG endonuclease"/>
    <property type="match status" value="1"/>
</dbReference>
<dbReference type="RefSeq" id="WP_183201560.1">
    <property type="nucleotide sequence ID" value="NZ_BAAAER010000002.1"/>
</dbReference>
<feature type="domain" description="GIY-YIG" evidence="1">
    <location>
        <begin position="1"/>
        <end position="80"/>
    </location>
</feature>
<sequence>MRYVYLIESIAHPDEHYVGMTDDLRSRLAAHNAGQSRHTSKFKPWRLVTYLAFNDPSKAVAFERYLKSGSGHAFARKRLW</sequence>
<dbReference type="Gene3D" id="3.40.1440.10">
    <property type="entry name" value="GIY-YIG endonuclease"/>
    <property type="match status" value="1"/>
</dbReference>
<keyword evidence="2" id="KW-0255">Endonuclease</keyword>
<dbReference type="Pfam" id="PF01541">
    <property type="entry name" value="GIY-YIG"/>
    <property type="match status" value="1"/>
</dbReference>
<dbReference type="EMBL" id="JACIDM010000001">
    <property type="protein sequence ID" value="MBB4081177.1"/>
    <property type="molecule type" value="Genomic_DNA"/>
</dbReference>
<name>A0A7W6JBJ1_9CAUL</name>
<gene>
    <name evidence="2" type="ORF">GGR12_000016</name>
</gene>
<dbReference type="PROSITE" id="PS50164">
    <property type="entry name" value="GIY_YIG"/>
    <property type="match status" value="1"/>
</dbReference>